<accession>A0A4Y5W0K0</accession>
<protein>
    <submittedName>
        <fullName evidence="2">Uncharacterized protein</fullName>
    </submittedName>
</protein>
<evidence type="ECO:0000313" key="2">
    <source>
        <dbReference type="EMBL" id="QDD87979.1"/>
    </source>
</evidence>
<organism evidence="2">
    <name type="scientific">Pseudomonas oryzihabitans</name>
    <dbReference type="NCBI Taxonomy" id="47885"/>
    <lineage>
        <taxon>Bacteria</taxon>
        <taxon>Pseudomonadati</taxon>
        <taxon>Pseudomonadota</taxon>
        <taxon>Gammaproteobacteria</taxon>
        <taxon>Pseudomonadales</taxon>
        <taxon>Pseudomonadaceae</taxon>
        <taxon>Pseudomonas</taxon>
    </lineage>
</organism>
<name>A0A4Y5W0K0_9PSED</name>
<dbReference type="EMBL" id="CP021645">
    <property type="protein sequence ID" value="QDD87979.1"/>
    <property type="molecule type" value="Genomic_DNA"/>
</dbReference>
<evidence type="ECO:0000256" key="1">
    <source>
        <dbReference type="SAM" id="MobiDB-lite"/>
    </source>
</evidence>
<proteinExistence type="predicted"/>
<dbReference type="AlphaFoldDB" id="A0A4Y5W0K0"/>
<feature type="compositionally biased region" description="Basic and acidic residues" evidence="1">
    <location>
        <begin position="37"/>
        <end position="50"/>
    </location>
</feature>
<sequence length="68" mass="7252">MGQTPEDELGQQVDTGEGFHASRGQPVVHAPIEVAIDEQRRDANAEHDAAEQGGDVTPGGGFLRQQDQ</sequence>
<reference evidence="2" key="1">
    <citation type="submission" date="2017-05" db="EMBL/GenBank/DDBJ databases">
        <title>Complete genome sequence of Pseudomonas psychrotolerans CS51.</title>
        <authorList>
            <person name="Asaf S."/>
            <person name="Kang S.M."/>
            <person name="Lee I.J."/>
        </authorList>
    </citation>
    <scope>NUCLEOTIDE SEQUENCE [LARGE SCALE GENOMIC DNA]</scope>
    <source>
        <strain evidence="2">CS51</strain>
    </source>
</reference>
<gene>
    <name evidence="2" type="ORF">CCZ28_02780</name>
</gene>
<feature type="region of interest" description="Disordered" evidence="1">
    <location>
        <begin position="1"/>
        <end position="68"/>
    </location>
</feature>